<evidence type="ECO:0008006" key="2">
    <source>
        <dbReference type="Google" id="ProtNLM"/>
    </source>
</evidence>
<sequence>MSGASRLSRRQFGASMLAWSAVTMAPRLAAARPQILKPRRSARGPSKLVVLFLAGGMDDLYSVDPKEPSQVKKGILPVFAASDLVTHGSLRLAPGWSCLQPYLPRMQVISGIQCSTVAHPTGNRQIRQMRRDVISEREASFITLVGQSLAPDAILHAIHINAGFYPAGPTADGRVFVDDNGGKILAQLHKIANDGALRDISRSALGAAVRTSCSGETCESFRVVDFLINKMSGTAAPAAPPASALVSRSEWPWHAWDDLKYGDAMEYAWVLYALQNDLAPAIFMSPRAWWDTHWNNEILQRPGNHQFALGLRYLLDRLAATPRGDGRALLDEVGFLVVSELGRFPYVNAFGGKDHYPQISATLIGPGLRPGKFGETSSEMVGAAVSLSTGHPGSGATLMTLDDLGRTVLEWVGNPDPEGLGYDGRVLDFCFA</sequence>
<proteinExistence type="predicted"/>
<reference evidence="1" key="1">
    <citation type="journal article" date="2018" name="J. Ind. Microbiol. Biotechnol.">
        <title>Genome mining reveals uncommon alkylpyrones as type III PKS products from myxobacteria.</title>
        <authorList>
            <person name="Hug J.J."/>
            <person name="Panter F."/>
            <person name="Krug D."/>
            <person name="Muller R."/>
        </authorList>
    </citation>
    <scope>NUCLEOTIDE SEQUENCE</scope>
    <source>
        <strain evidence="1">So ce1128</strain>
    </source>
</reference>
<dbReference type="AlphaFoldDB" id="A0A3S7UZU9"/>
<protein>
    <recommendedName>
        <fullName evidence="2">DUF1501 domain-containing protein</fullName>
    </recommendedName>
</protein>
<dbReference type="EMBL" id="MH908920">
    <property type="protein sequence ID" value="AYM54269.1"/>
    <property type="molecule type" value="Genomic_DNA"/>
</dbReference>
<accession>A0A3S7UZU9</accession>
<name>A0A3S7UZU9_SORCE</name>
<dbReference type="Pfam" id="PF07394">
    <property type="entry name" value="DUF1501"/>
    <property type="match status" value="1"/>
</dbReference>
<dbReference type="InterPro" id="IPR010869">
    <property type="entry name" value="DUF1501"/>
</dbReference>
<evidence type="ECO:0000313" key="1">
    <source>
        <dbReference type="EMBL" id="AYM54269.1"/>
    </source>
</evidence>
<organism evidence="1">
    <name type="scientific">Sorangium cellulosum</name>
    <name type="common">Polyangium cellulosum</name>
    <dbReference type="NCBI Taxonomy" id="56"/>
    <lineage>
        <taxon>Bacteria</taxon>
        <taxon>Pseudomonadati</taxon>
        <taxon>Myxococcota</taxon>
        <taxon>Polyangia</taxon>
        <taxon>Polyangiales</taxon>
        <taxon>Polyangiaceae</taxon>
        <taxon>Sorangium</taxon>
    </lineage>
</organism>